<dbReference type="NCBIfam" id="TIGR04131">
    <property type="entry name" value="Bac_Flav_CTERM"/>
    <property type="match status" value="1"/>
</dbReference>
<dbReference type="AlphaFoldDB" id="A0AAN4VV37"/>
<organism evidence="1 2">
    <name type="scientific">Persicobacter diffluens</name>
    <dbReference type="NCBI Taxonomy" id="981"/>
    <lineage>
        <taxon>Bacteria</taxon>
        <taxon>Pseudomonadati</taxon>
        <taxon>Bacteroidota</taxon>
        <taxon>Cytophagia</taxon>
        <taxon>Cytophagales</taxon>
        <taxon>Persicobacteraceae</taxon>
        <taxon>Persicobacter</taxon>
    </lineage>
</organism>
<evidence type="ECO:0000313" key="2">
    <source>
        <dbReference type="Proteomes" id="UP001310022"/>
    </source>
</evidence>
<evidence type="ECO:0008006" key="3">
    <source>
        <dbReference type="Google" id="ProtNLM"/>
    </source>
</evidence>
<name>A0AAN4VV37_9BACT</name>
<dbReference type="Pfam" id="PF13585">
    <property type="entry name" value="CHU_C"/>
    <property type="match status" value="1"/>
</dbReference>
<comment type="caution">
    <text evidence="1">The sequence shown here is derived from an EMBL/GenBank/DDBJ whole genome shotgun (WGS) entry which is preliminary data.</text>
</comment>
<proteinExistence type="predicted"/>
<dbReference type="InterPro" id="IPR026341">
    <property type="entry name" value="T9SS_type_B"/>
</dbReference>
<gene>
    <name evidence="1" type="ORF">PEDI_04060</name>
</gene>
<sequence length="655" mass="72711">MKHFILYIFCFILFPVALKAQVLSDKESFSVDKNILCAGSKLVIQDNPLGNDTGGADVVISYYQDDYTILENAIFRESNGAPKAFKVGDLIGDGLHGENDFNPQKSFTLIRVRQAGPGGTLDIDSLQISITVDPPQFSIFQCPNSTDNEVVLFFDESQKANFNRIIVESPVADEFLLEDTPRRYDNFSAGATTFTIRGDFGEVGDTMDDACKRGRASKIIEDNYDIPSPQEVSLSVTAQSETDGAIAITFSGDTERYPYFYDLPEEDPVLAVNNTILGEDLNTQSSLSFSLYAYDFCESESYGDIRTLHTIALNAASQKGFNEVKNTYAGTDKLSLEKNGEDFQEFEPNAIIEDRSVDCGLLYQYQALATNDNGTSRSVLSPEITGNSDQAATIRYVVATVSDDAEIEIMGEEPVAQATYYLEVGTNKEENTEHLFSFENLNPNEQAHCFTSSLLDECDNLSVPKNSCTIFAESEQLSAKRMAFKWTDYVGFSVDEYELYLLDQDFQLLQSINAGIFTRDEINLEEISEETTFAQIAAINNAENLTALSNIIPIDFEPIIRFPNAFTPDGDGLNDVFTYVGTSPLEKFEMVIFNRWGETIFALSETQNIAGGIRPGWNGTYKNEKAPAGTYSYRAKLTTTDGKTLDFSGMLQLIR</sequence>
<dbReference type="Proteomes" id="UP001310022">
    <property type="component" value="Unassembled WGS sequence"/>
</dbReference>
<dbReference type="RefSeq" id="WP_338235780.1">
    <property type="nucleotide sequence ID" value="NZ_BQKE01000001.1"/>
</dbReference>
<reference evidence="1 2" key="1">
    <citation type="submission" date="2021-12" db="EMBL/GenBank/DDBJ databases">
        <title>Genome sequencing of bacteria with rrn-lacking chromosome and rrn-plasmid.</title>
        <authorList>
            <person name="Anda M."/>
            <person name="Iwasaki W."/>
        </authorList>
    </citation>
    <scope>NUCLEOTIDE SEQUENCE [LARGE SCALE GENOMIC DNA]</scope>
    <source>
        <strain evidence="1 2">NBRC 15940</strain>
    </source>
</reference>
<accession>A0AAN4VV37</accession>
<protein>
    <recommendedName>
        <fullName evidence="3">Gliding motility-associated C-terminal domain-containing protein</fullName>
    </recommendedName>
</protein>
<evidence type="ECO:0000313" key="1">
    <source>
        <dbReference type="EMBL" id="GJM59854.1"/>
    </source>
</evidence>
<dbReference type="EMBL" id="BQKE01000001">
    <property type="protein sequence ID" value="GJM59854.1"/>
    <property type="molecule type" value="Genomic_DNA"/>
</dbReference>
<keyword evidence="2" id="KW-1185">Reference proteome</keyword>